<comment type="similarity">
    <text evidence="1 4">Belongs to the glutathione peroxidase family.</text>
</comment>
<dbReference type="PROSITE" id="PS51352">
    <property type="entry name" value="THIOREDOXIN_2"/>
    <property type="match status" value="1"/>
</dbReference>
<organism evidence="6 7">
    <name type="scientific">Paenibacillus segetis</name>
    <dbReference type="NCBI Taxonomy" id="1325360"/>
    <lineage>
        <taxon>Bacteria</taxon>
        <taxon>Bacillati</taxon>
        <taxon>Bacillota</taxon>
        <taxon>Bacilli</taxon>
        <taxon>Bacillales</taxon>
        <taxon>Paenibacillaceae</taxon>
        <taxon>Paenibacillus</taxon>
    </lineage>
</organism>
<dbReference type="PRINTS" id="PR01011">
    <property type="entry name" value="GLUTPROXDASE"/>
</dbReference>
<evidence type="ECO:0000256" key="2">
    <source>
        <dbReference type="ARBA" id="ARBA00022559"/>
    </source>
</evidence>
<protein>
    <recommendedName>
        <fullName evidence="4">Glutathione peroxidase</fullName>
    </recommendedName>
</protein>
<dbReference type="PIRSF" id="PIRSF000303">
    <property type="entry name" value="Glutathion_perox"/>
    <property type="match status" value="1"/>
</dbReference>
<proteinExistence type="inferred from homology"/>
<dbReference type="EMBL" id="BMFT01000003">
    <property type="protein sequence ID" value="GGH33696.1"/>
    <property type="molecule type" value="Genomic_DNA"/>
</dbReference>
<evidence type="ECO:0000259" key="5">
    <source>
        <dbReference type="PROSITE" id="PS51352"/>
    </source>
</evidence>
<dbReference type="InterPro" id="IPR000889">
    <property type="entry name" value="Glutathione_peroxidase"/>
</dbReference>
<dbReference type="SUPFAM" id="SSF52833">
    <property type="entry name" value="Thioredoxin-like"/>
    <property type="match status" value="1"/>
</dbReference>
<dbReference type="Proteomes" id="UP000659344">
    <property type="component" value="Unassembled WGS sequence"/>
</dbReference>
<keyword evidence="3 4" id="KW-0560">Oxidoreductase</keyword>
<evidence type="ECO:0000313" key="6">
    <source>
        <dbReference type="EMBL" id="GGH33696.1"/>
    </source>
</evidence>
<dbReference type="CDD" id="cd00340">
    <property type="entry name" value="GSH_Peroxidase"/>
    <property type="match status" value="1"/>
</dbReference>
<evidence type="ECO:0000313" key="7">
    <source>
        <dbReference type="Proteomes" id="UP000659344"/>
    </source>
</evidence>
<dbReference type="RefSeq" id="WP_188541552.1">
    <property type="nucleotide sequence ID" value="NZ_BMFT01000003.1"/>
</dbReference>
<dbReference type="Gene3D" id="3.40.30.10">
    <property type="entry name" value="Glutaredoxin"/>
    <property type="match status" value="1"/>
</dbReference>
<dbReference type="PANTHER" id="PTHR11592:SF78">
    <property type="entry name" value="GLUTATHIONE PEROXIDASE"/>
    <property type="match status" value="1"/>
</dbReference>
<accession>A0ABQ1YPE7</accession>
<comment type="caution">
    <text evidence="6">The sequence shown here is derived from an EMBL/GenBank/DDBJ whole genome shotgun (WGS) entry which is preliminary data.</text>
</comment>
<dbReference type="PROSITE" id="PS00460">
    <property type="entry name" value="GLUTATHIONE_PEROXID_1"/>
    <property type="match status" value="1"/>
</dbReference>
<evidence type="ECO:0000256" key="3">
    <source>
        <dbReference type="ARBA" id="ARBA00023002"/>
    </source>
</evidence>
<dbReference type="InterPro" id="IPR036249">
    <property type="entry name" value="Thioredoxin-like_sf"/>
</dbReference>
<dbReference type="PANTHER" id="PTHR11592">
    <property type="entry name" value="GLUTATHIONE PEROXIDASE"/>
    <property type="match status" value="1"/>
</dbReference>
<keyword evidence="2 4" id="KW-0575">Peroxidase</keyword>
<evidence type="ECO:0000256" key="4">
    <source>
        <dbReference type="RuleBase" id="RU000499"/>
    </source>
</evidence>
<dbReference type="PROSITE" id="PS51355">
    <property type="entry name" value="GLUTATHIONE_PEROXID_3"/>
    <property type="match status" value="1"/>
</dbReference>
<evidence type="ECO:0000256" key="1">
    <source>
        <dbReference type="ARBA" id="ARBA00006926"/>
    </source>
</evidence>
<dbReference type="InterPro" id="IPR013766">
    <property type="entry name" value="Thioredoxin_domain"/>
</dbReference>
<dbReference type="InterPro" id="IPR029760">
    <property type="entry name" value="GPX_CS"/>
</dbReference>
<gene>
    <name evidence="6" type="ORF">GCM10008013_38980</name>
</gene>
<dbReference type="PROSITE" id="PS00763">
    <property type="entry name" value="GLUTATHIONE_PEROXID_2"/>
    <property type="match status" value="1"/>
</dbReference>
<dbReference type="Pfam" id="PF00255">
    <property type="entry name" value="GSHPx"/>
    <property type="match status" value="1"/>
</dbReference>
<keyword evidence="7" id="KW-1185">Reference proteome</keyword>
<dbReference type="InterPro" id="IPR029759">
    <property type="entry name" value="GPX_AS"/>
</dbReference>
<sequence length="165" mass="18684">MSLSNENIYDFEVQTITGEMTTLEEYKGKTLLIVNTASGCGLTPHYKGLQQLYSTYKDQGLVVLGFPCNQFAGQEPGTEAEIKDFCELNYQVSFPLFGKIDVKGENAHPLFRYLVENTPAPYHTGDIEWNFVKFLVDRHGHVIKQFSARTEPEALEGDIQQLLEK</sequence>
<feature type="domain" description="Thioredoxin" evidence="5">
    <location>
        <begin position="2"/>
        <end position="164"/>
    </location>
</feature>
<reference evidence="7" key="1">
    <citation type="journal article" date="2019" name="Int. J. Syst. Evol. Microbiol.">
        <title>The Global Catalogue of Microorganisms (GCM) 10K type strain sequencing project: providing services to taxonomists for standard genome sequencing and annotation.</title>
        <authorList>
            <consortium name="The Broad Institute Genomics Platform"/>
            <consortium name="The Broad Institute Genome Sequencing Center for Infectious Disease"/>
            <person name="Wu L."/>
            <person name="Ma J."/>
        </authorList>
    </citation>
    <scope>NUCLEOTIDE SEQUENCE [LARGE SCALE GENOMIC DNA]</scope>
    <source>
        <strain evidence="7">CGMCC 1.12769</strain>
    </source>
</reference>
<dbReference type="GO" id="GO:0004601">
    <property type="term" value="F:peroxidase activity"/>
    <property type="evidence" value="ECO:0007669"/>
    <property type="project" value="UniProtKB-KW"/>
</dbReference>
<name>A0ABQ1YPE7_9BACL</name>